<feature type="transmembrane region" description="Helical" evidence="1">
    <location>
        <begin position="153"/>
        <end position="175"/>
    </location>
</feature>
<evidence type="ECO:0000313" key="2">
    <source>
        <dbReference type="EMBL" id="MUN40230.1"/>
    </source>
</evidence>
<keyword evidence="3" id="KW-1185">Reference proteome</keyword>
<dbReference type="InterPro" id="IPR039708">
    <property type="entry name" value="MT1774/Rv1733c-like"/>
</dbReference>
<keyword evidence="1" id="KW-0812">Transmembrane</keyword>
<proteinExistence type="predicted"/>
<gene>
    <name evidence="2" type="ORF">GNZ18_27055</name>
</gene>
<evidence type="ECO:0000313" key="3">
    <source>
        <dbReference type="Proteomes" id="UP000432015"/>
    </source>
</evidence>
<keyword evidence="1" id="KW-0472">Membrane</keyword>
<dbReference type="EMBL" id="WOFH01000010">
    <property type="protein sequence ID" value="MUN40230.1"/>
    <property type="molecule type" value="Genomic_DNA"/>
</dbReference>
<evidence type="ECO:0000256" key="1">
    <source>
        <dbReference type="SAM" id="Phobius"/>
    </source>
</evidence>
<sequence length="204" mass="22564">MRRFGVGRGGGPLTRLRRRLGLEHNELRRRVDRVQRTVALVLMVLLLAAAPPLAAWTSAWSYDSGVRAERAERATRHQVVATVTSTGGVGSAGDRYVHETVQATWPGADGKPRAGTLPSWKNAKVGTHRTIWVDRAAEPSVRPRPHSRTVTDAVYAAAATVLGLSMPLLLAYALVRRRCDRYRDELWEADWARMDADAGHNPRS</sequence>
<comment type="caution">
    <text evidence="2">The sequence shown here is derived from an EMBL/GenBank/DDBJ whole genome shotgun (WGS) entry which is preliminary data.</text>
</comment>
<organism evidence="2 3">
    <name type="scientific">Actinomadura litoris</name>
    <dbReference type="NCBI Taxonomy" id="2678616"/>
    <lineage>
        <taxon>Bacteria</taxon>
        <taxon>Bacillati</taxon>
        <taxon>Actinomycetota</taxon>
        <taxon>Actinomycetes</taxon>
        <taxon>Streptosporangiales</taxon>
        <taxon>Thermomonosporaceae</taxon>
        <taxon>Actinomadura</taxon>
    </lineage>
</organism>
<dbReference type="Proteomes" id="UP000432015">
    <property type="component" value="Unassembled WGS sequence"/>
</dbReference>
<protein>
    <submittedName>
        <fullName evidence="2">Uncharacterized protein</fullName>
    </submittedName>
</protein>
<dbReference type="PANTHER" id="PTHR42305:SF1">
    <property type="entry name" value="MEMBRANE PROTEIN RV1733C-RELATED"/>
    <property type="match status" value="1"/>
</dbReference>
<accession>A0A7K1L735</accession>
<keyword evidence="1" id="KW-1133">Transmembrane helix</keyword>
<dbReference type="AlphaFoldDB" id="A0A7K1L735"/>
<dbReference type="RefSeq" id="WP_156219354.1">
    <property type="nucleotide sequence ID" value="NZ_JAICDF010000009.1"/>
</dbReference>
<reference evidence="2 3" key="1">
    <citation type="submission" date="2019-11" db="EMBL/GenBank/DDBJ databases">
        <authorList>
            <person name="Cao P."/>
        </authorList>
    </citation>
    <scope>NUCLEOTIDE SEQUENCE [LARGE SCALE GENOMIC DNA]</scope>
    <source>
        <strain evidence="2 3">NEAU-AAG5</strain>
    </source>
</reference>
<feature type="transmembrane region" description="Helical" evidence="1">
    <location>
        <begin position="37"/>
        <end position="56"/>
    </location>
</feature>
<name>A0A7K1L735_9ACTN</name>
<dbReference type="PANTHER" id="PTHR42305">
    <property type="entry name" value="MEMBRANE PROTEIN RV1733C-RELATED"/>
    <property type="match status" value="1"/>
</dbReference>